<proteinExistence type="predicted"/>
<name>A0A516S9X9_9NEIS</name>
<organism evidence="1 2">
    <name type="scientific">Chitinimonas arctica</name>
    <dbReference type="NCBI Taxonomy" id="2594795"/>
    <lineage>
        <taxon>Bacteria</taxon>
        <taxon>Pseudomonadati</taxon>
        <taxon>Pseudomonadota</taxon>
        <taxon>Betaproteobacteria</taxon>
        <taxon>Neisseriales</taxon>
        <taxon>Chitinibacteraceae</taxon>
        <taxon>Chitinimonas</taxon>
    </lineage>
</organism>
<dbReference type="AlphaFoldDB" id="A0A516S9X9"/>
<protein>
    <submittedName>
        <fullName evidence="1">Uncharacterized protein</fullName>
    </submittedName>
</protein>
<dbReference type="RefSeq" id="WP_143855887.1">
    <property type="nucleotide sequence ID" value="NZ_CP041730.1"/>
</dbReference>
<evidence type="ECO:0000313" key="2">
    <source>
        <dbReference type="Proteomes" id="UP000317550"/>
    </source>
</evidence>
<dbReference type="KEGG" id="cari:FNU76_00585"/>
<gene>
    <name evidence="1" type="ORF">FNU76_00585</name>
</gene>
<keyword evidence="2" id="KW-1185">Reference proteome</keyword>
<dbReference type="EMBL" id="CP041730">
    <property type="protein sequence ID" value="QDQ24962.1"/>
    <property type="molecule type" value="Genomic_DNA"/>
</dbReference>
<dbReference type="Proteomes" id="UP000317550">
    <property type="component" value="Chromosome"/>
</dbReference>
<accession>A0A516S9X9</accession>
<reference evidence="2" key="1">
    <citation type="submission" date="2019-07" db="EMBL/GenBank/DDBJ databases">
        <title>Chitinimonas sp. nov., isolated from Ny-Alesund, arctica soil.</title>
        <authorList>
            <person name="Xu Q."/>
            <person name="Peng F."/>
        </authorList>
    </citation>
    <scope>NUCLEOTIDE SEQUENCE [LARGE SCALE GENOMIC DNA]</scope>
    <source>
        <strain evidence="2">R3-44</strain>
    </source>
</reference>
<sequence>MFLDASTLSGQMSEDDALTELQYHNANLAVRADMAEIRLKALQRDTSIAIAALRRIAKADMAPVAVVAADALSQMVTI</sequence>
<evidence type="ECO:0000313" key="1">
    <source>
        <dbReference type="EMBL" id="QDQ24962.1"/>
    </source>
</evidence>